<keyword evidence="1" id="KW-0812">Transmembrane</keyword>
<dbReference type="EMBL" id="PVHK01000237">
    <property type="protein sequence ID" value="PRH38520.1"/>
    <property type="molecule type" value="Genomic_DNA"/>
</dbReference>
<dbReference type="AlphaFoldDB" id="A0AA45B9V0"/>
<keyword evidence="1" id="KW-1133">Transmembrane helix</keyword>
<dbReference type="Proteomes" id="UP000237632">
    <property type="component" value="Unassembled WGS sequence"/>
</dbReference>
<evidence type="ECO:0000313" key="3">
    <source>
        <dbReference type="Proteomes" id="UP000237632"/>
    </source>
</evidence>
<reference evidence="2 3" key="1">
    <citation type="submission" date="2018-03" db="EMBL/GenBank/DDBJ databases">
        <authorList>
            <person name="Nguyen K."/>
            <person name="Fouts D."/>
            <person name="Sutton G."/>
        </authorList>
    </citation>
    <scope>NUCLEOTIDE SEQUENCE [LARGE SCALE GENOMIC DNA]</scope>
    <source>
        <strain evidence="2 3">AU3578</strain>
    </source>
</reference>
<sequence length="173" mass="18771">MESTFKRQYEKETLPDGSIKLTYKGSRHGAHFKAAMLVFNTGIVFFGWLISFLVIGAIAKDFTVGMVAGILLMGGVVFLYKKLFSKTTSITVRPEGIIFNKRGKTVFGGGEGRLAFRDVSGFGIATETASRNAEYTESSYIYANAGGQQISVTCHITRALAEALLAEIHQVAA</sequence>
<gene>
    <name evidence="2" type="ORF">C6T65_31480</name>
</gene>
<comment type="caution">
    <text evidence="2">The sequence shown here is derived from an EMBL/GenBank/DDBJ whole genome shotgun (WGS) entry which is preliminary data.</text>
</comment>
<accession>A0AA45B9V0</accession>
<dbReference type="RefSeq" id="WP_024973505.1">
    <property type="nucleotide sequence ID" value="NZ_PVHK01000237.1"/>
</dbReference>
<organism evidence="2 3">
    <name type="scientific">Burkholderia vietnamiensis</name>
    <dbReference type="NCBI Taxonomy" id="60552"/>
    <lineage>
        <taxon>Bacteria</taxon>
        <taxon>Pseudomonadati</taxon>
        <taxon>Pseudomonadota</taxon>
        <taxon>Betaproteobacteria</taxon>
        <taxon>Burkholderiales</taxon>
        <taxon>Burkholderiaceae</taxon>
        <taxon>Burkholderia</taxon>
        <taxon>Burkholderia cepacia complex</taxon>
    </lineage>
</organism>
<evidence type="ECO:0000313" key="2">
    <source>
        <dbReference type="EMBL" id="PRH38520.1"/>
    </source>
</evidence>
<evidence type="ECO:0000256" key="1">
    <source>
        <dbReference type="SAM" id="Phobius"/>
    </source>
</evidence>
<name>A0AA45B9V0_BURVI</name>
<protein>
    <submittedName>
        <fullName evidence="2">Uncharacterized protein</fullName>
    </submittedName>
</protein>
<feature type="transmembrane region" description="Helical" evidence="1">
    <location>
        <begin position="62"/>
        <end position="80"/>
    </location>
</feature>
<proteinExistence type="predicted"/>
<keyword evidence="1" id="KW-0472">Membrane</keyword>
<feature type="transmembrane region" description="Helical" evidence="1">
    <location>
        <begin position="34"/>
        <end position="56"/>
    </location>
</feature>